<feature type="domain" description="Myb-like" evidence="7">
    <location>
        <begin position="230"/>
        <end position="280"/>
    </location>
</feature>
<keyword evidence="5" id="KW-0175">Coiled coil</keyword>
<feature type="region of interest" description="Disordered" evidence="6">
    <location>
        <begin position="130"/>
        <end position="188"/>
    </location>
</feature>
<evidence type="ECO:0000313" key="9">
    <source>
        <dbReference type="EMBL" id="EAR94405.1"/>
    </source>
</evidence>
<dbReference type="GO" id="GO:0019185">
    <property type="term" value="C:snRNA-activating protein complex"/>
    <property type="evidence" value="ECO:0007669"/>
    <property type="project" value="TreeGrafter"/>
</dbReference>
<gene>
    <name evidence="9" type="ORF">TTHERM_00052360</name>
</gene>
<evidence type="ECO:0000256" key="6">
    <source>
        <dbReference type="SAM" id="MobiDB-lite"/>
    </source>
</evidence>
<keyword evidence="2 9" id="KW-0238">DNA-binding</keyword>
<keyword evidence="3" id="KW-0804">Transcription</keyword>
<feature type="compositionally biased region" description="Low complexity" evidence="6">
    <location>
        <begin position="154"/>
        <end position="175"/>
    </location>
</feature>
<dbReference type="Gene3D" id="1.10.10.60">
    <property type="entry name" value="Homeodomain-like"/>
    <property type="match status" value="3"/>
</dbReference>
<feature type="domain" description="HTH myb-type" evidence="8">
    <location>
        <begin position="287"/>
        <end position="335"/>
    </location>
</feature>
<evidence type="ECO:0000256" key="3">
    <source>
        <dbReference type="ARBA" id="ARBA00023163"/>
    </source>
</evidence>
<feature type="domain" description="Myb-like" evidence="7">
    <location>
        <begin position="281"/>
        <end position="331"/>
    </location>
</feature>
<dbReference type="GeneID" id="7843943"/>
<dbReference type="PANTHER" id="PTHR46621">
    <property type="entry name" value="SNRNA-ACTIVATING PROTEIN COMPLEX SUBUNIT 4"/>
    <property type="match status" value="1"/>
</dbReference>
<dbReference type="AlphaFoldDB" id="Q23CV4"/>
<dbReference type="GO" id="GO:0042795">
    <property type="term" value="P:snRNA transcription by RNA polymerase II"/>
    <property type="evidence" value="ECO:0007669"/>
    <property type="project" value="TreeGrafter"/>
</dbReference>
<feature type="region of interest" description="Disordered" evidence="6">
    <location>
        <begin position="72"/>
        <end position="93"/>
    </location>
</feature>
<dbReference type="InterPro" id="IPR001005">
    <property type="entry name" value="SANT/Myb"/>
</dbReference>
<dbReference type="PROSITE" id="PS51294">
    <property type="entry name" value="HTH_MYB"/>
    <property type="match status" value="3"/>
</dbReference>
<dbReference type="OrthoDB" id="2143914at2759"/>
<evidence type="ECO:0000259" key="7">
    <source>
        <dbReference type="PROSITE" id="PS50090"/>
    </source>
</evidence>
<accession>Q23CV4</accession>
<dbReference type="InterPro" id="IPR051575">
    <property type="entry name" value="Myb-like_DNA-bd"/>
</dbReference>
<evidence type="ECO:0000313" key="10">
    <source>
        <dbReference type="Proteomes" id="UP000009168"/>
    </source>
</evidence>
<dbReference type="eggNOG" id="KOG0048">
    <property type="taxonomic scope" value="Eukaryota"/>
</dbReference>
<feature type="compositionally biased region" description="Polar residues" evidence="6">
    <location>
        <begin position="346"/>
        <end position="377"/>
    </location>
</feature>
<dbReference type="InterPro" id="IPR009057">
    <property type="entry name" value="Homeodomain-like_sf"/>
</dbReference>
<feature type="region of interest" description="Disordered" evidence="6">
    <location>
        <begin position="728"/>
        <end position="775"/>
    </location>
</feature>
<dbReference type="PANTHER" id="PTHR46621:SF1">
    <property type="entry name" value="SNRNA-ACTIVATING PROTEIN COMPLEX SUBUNIT 4"/>
    <property type="match status" value="1"/>
</dbReference>
<reference evidence="10" key="1">
    <citation type="journal article" date="2006" name="PLoS Biol.">
        <title>Macronuclear genome sequence of the ciliate Tetrahymena thermophila, a model eukaryote.</title>
        <authorList>
            <person name="Eisen J.A."/>
            <person name="Coyne R.S."/>
            <person name="Wu M."/>
            <person name="Wu D."/>
            <person name="Thiagarajan M."/>
            <person name="Wortman J.R."/>
            <person name="Badger J.H."/>
            <person name="Ren Q."/>
            <person name="Amedeo P."/>
            <person name="Jones K.M."/>
            <person name="Tallon L.J."/>
            <person name="Delcher A.L."/>
            <person name="Salzberg S.L."/>
            <person name="Silva J.C."/>
            <person name="Haas B.J."/>
            <person name="Majoros W.H."/>
            <person name="Farzad M."/>
            <person name="Carlton J.M."/>
            <person name="Smith R.K. Jr."/>
            <person name="Garg J."/>
            <person name="Pearlman R.E."/>
            <person name="Karrer K.M."/>
            <person name="Sun L."/>
            <person name="Manning G."/>
            <person name="Elde N.C."/>
            <person name="Turkewitz A.P."/>
            <person name="Asai D.J."/>
            <person name="Wilkes D.E."/>
            <person name="Wang Y."/>
            <person name="Cai H."/>
            <person name="Collins K."/>
            <person name="Stewart B.A."/>
            <person name="Lee S.R."/>
            <person name="Wilamowska K."/>
            <person name="Weinberg Z."/>
            <person name="Ruzzo W.L."/>
            <person name="Wloga D."/>
            <person name="Gaertig J."/>
            <person name="Frankel J."/>
            <person name="Tsao C.-C."/>
            <person name="Gorovsky M.A."/>
            <person name="Keeling P.J."/>
            <person name="Waller R.F."/>
            <person name="Patron N.J."/>
            <person name="Cherry J.M."/>
            <person name="Stover N.A."/>
            <person name="Krieger C.J."/>
            <person name="del Toro C."/>
            <person name="Ryder H.F."/>
            <person name="Williamson S.C."/>
            <person name="Barbeau R.A."/>
            <person name="Hamilton E.P."/>
            <person name="Orias E."/>
        </authorList>
    </citation>
    <scope>NUCLEOTIDE SEQUENCE [LARGE SCALE GENOMIC DNA]</scope>
    <source>
        <strain evidence="10">SB210</strain>
    </source>
</reference>
<dbReference type="Pfam" id="PF13921">
    <property type="entry name" value="Myb_DNA-bind_6"/>
    <property type="match status" value="2"/>
</dbReference>
<dbReference type="EMBL" id="GG662712">
    <property type="protein sequence ID" value="EAR94405.1"/>
    <property type="molecule type" value="Genomic_DNA"/>
</dbReference>
<feature type="domain" description="HTH myb-type" evidence="8">
    <location>
        <begin position="230"/>
        <end position="284"/>
    </location>
</feature>
<feature type="domain" description="Myb-like" evidence="7">
    <location>
        <begin position="180"/>
        <end position="229"/>
    </location>
</feature>
<dbReference type="RefSeq" id="XP_001014932.1">
    <property type="nucleotide sequence ID" value="XM_001014932.3"/>
</dbReference>
<organism evidence="9 10">
    <name type="scientific">Tetrahymena thermophila (strain SB210)</name>
    <dbReference type="NCBI Taxonomy" id="312017"/>
    <lineage>
        <taxon>Eukaryota</taxon>
        <taxon>Sar</taxon>
        <taxon>Alveolata</taxon>
        <taxon>Ciliophora</taxon>
        <taxon>Intramacronucleata</taxon>
        <taxon>Oligohymenophorea</taxon>
        <taxon>Hymenostomatida</taxon>
        <taxon>Tetrahymenina</taxon>
        <taxon>Tetrahymenidae</taxon>
        <taxon>Tetrahymena</taxon>
    </lineage>
</organism>
<proteinExistence type="predicted"/>
<feature type="region of interest" description="Disordered" evidence="6">
    <location>
        <begin position="104"/>
        <end position="123"/>
    </location>
</feature>
<dbReference type="GO" id="GO:0001006">
    <property type="term" value="F:RNA polymerase III type 3 promoter sequence-specific DNA binding"/>
    <property type="evidence" value="ECO:0007669"/>
    <property type="project" value="TreeGrafter"/>
</dbReference>
<sequence>MSLFGIFASCGICCNSEDKREQQQNLSNSQNSNPDRVRQLILESQRQNNLTNSGTYANNQNTAQNIEDPDGFIEITPIFNGPKSGSGSGSEVEEDYCEIIQEVNTSSRQSSSSSRNSQKETSQVYQEFVSLPIKKSKRRNDQLHGASGSGNDMSYKASMRSRNSSSHSQDGGSQSRLEKQSKRSTKAWTEEEDRLLRFYYSKHNGKWPAIANEMADRNASQCSQRWRRIKPSKIRRPWTPEEDNMVLALIKQHGKNWGLISSQMDNRSGKQVRERYINKLDPELNNGQFNEEEDRIIIDKYYKIGPKWSEIAKFLQGRSENMVKNRFYSYIKKTYAINSLQGSNGVRSDNGQLYDMNSSPRLNNENDRASSYASSLYNDLDPSINSGNIESEESSSEGEQYNQFQLGFNQQGLAINNQGLGLVDDKKVMNSFNNNMNKYQDDIYKQQDPMYFQSQQQNNQFFQNMPIQQQNNILIQNNQQNSQQQNQQQFYMLNQENQQSGMNQYQNQNKHNLPQTMVSSQDYIKRNNQYKKIENEKVEEMFHTPRLALANNSSFFPSDIFIQQQKLQQDEIMNSNGQQSLGNNFFNTSPSPLILLSPAQMKTEQFSFTSNTPGRRFLVSNSNTPYTNNISSQQNNVHFNFNNIASTPNYQLGNQSSQPQYQNNNYNQNYIQNQTNQQYQQQMSSQSQMMDSTGLNQQIFSFQNHNNQVNNPNQLKEKIEDTFDHLNINTNNNNNNNNNNVNNNNYYNNNNFGQGSQQNPHGNYYLPNIPQGQNLNEYSQPMYFQQGGDQQMTQQQFQQNQQYQQNNLNRNQSNREELRLDISCTDNRQKLEDPQQSNNNTNNLIPLATPKIDRKQLKNMIVDLESQLQLLKVQQQFLNDEDSN</sequence>
<dbReference type="SMART" id="SM00717">
    <property type="entry name" value="SANT"/>
    <property type="match status" value="3"/>
</dbReference>
<dbReference type="CDD" id="cd00167">
    <property type="entry name" value="SANT"/>
    <property type="match status" value="3"/>
</dbReference>
<evidence type="ECO:0000259" key="8">
    <source>
        <dbReference type="PROSITE" id="PS51294"/>
    </source>
</evidence>
<dbReference type="KEGG" id="tet:TTHERM_00052360"/>
<dbReference type="Proteomes" id="UP000009168">
    <property type="component" value="Unassembled WGS sequence"/>
</dbReference>
<keyword evidence="10" id="KW-1185">Reference proteome</keyword>
<keyword evidence="4" id="KW-0539">Nucleus</keyword>
<dbReference type="GO" id="GO:0000978">
    <property type="term" value="F:RNA polymerase II cis-regulatory region sequence-specific DNA binding"/>
    <property type="evidence" value="ECO:0007669"/>
    <property type="project" value="TreeGrafter"/>
</dbReference>
<dbReference type="SUPFAM" id="SSF46689">
    <property type="entry name" value="Homeodomain-like"/>
    <property type="match status" value="2"/>
</dbReference>
<keyword evidence="1" id="KW-0805">Transcription regulation</keyword>
<feature type="domain" description="HTH myb-type" evidence="8">
    <location>
        <begin position="187"/>
        <end position="228"/>
    </location>
</feature>
<dbReference type="InterPro" id="IPR017930">
    <property type="entry name" value="Myb_dom"/>
</dbReference>
<feature type="region of interest" description="Disordered" evidence="6">
    <location>
        <begin position="346"/>
        <end position="400"/>
    </location>
</feature>
<dbReference type="OMA" id="NGHYINI"/>
<dbReference type="HOGENOM" id="CLU_326127_0_0_1"/>
<evidence type="ECO:0000256" key="5">
    <source>
        <dbReference type="SAM" id="Coils"/>
    </source>
</evidence>
<feature type="compositionally biased region" description="Low complexity" evidence="6">
    <location>
        <begin position="728"/>
        <end position="751"/>
    </location>
</feature>
<dbReference type="GO" id="GO:0042796">
    <property type="term" value="P:snRNA transcription by RNA polymerase III"/>
    <property type="evidence" value="ECO:0007669"/>
    <property type="project" value="TreeGrafter"/>
</dbReference>
<dbReference type="InParanoid" id="Q23CV4"/>
<dbReference type="STRING" id="312017.Q23CV4"/>
<name>Q23CV4_TETTS</name>
<evidence type="ECO:0000256" key="2">
    <source>
        <dbReference type="ARBA" id="ARBA00023125"/>
    </source>
</evidence>
<evidence type="ECO:0000256" key="4">
    <source>
        <dbReference type="ARBA" id="ARBA00023242"/>
    </source>
</evidence>
<protein>
    <submittedName>
        <fullName evidence="9">Myb-like DNA-binding domain protein</fullName>
    </submittedName>
</protein>
<feature type="compositionally biased region" description="Polar residues" evidence="6">
    <location>
        <begin position="752"/>
        <end position="761"/>
    </location>
</feature>
<feature type="coiled-coil region" evidence="5">
    <location>
        <begin position="854"/>
        <end position="881"/>
    </location>
</feature>
<dbReference type="PROSITE" id="PS50090">
    <property type="entry name" value="MYB_LIKE"/>
    <property type="match status" value="3"/>
</dbReference>
<evidence type="ECO:0000256" key="1">
    <source>
        <dbReference type="ARBA" id="ARBA00023015"/>
    </source>
</evidence>